<reference evidence="3 4" key="1">
    <citation type="submission" date="2018-09" db="EMBL/GenBank/DDBJ databases">
        <title>Characterization of the phylogenetic diversity of five novel species belonging to the genus Bifidobacterium.</title>
        <authorList>
            <person name="Lugli G.A."/>
            <person name="Duranti S."/>
            <person name="Milani C."/>
        </authorList>
    </citation>
    <scope>NUCLEOTIDE SEQUENCE [LARGE SCALE GENOMIC DNA]</scope>
    <source>
        <strain evidence="3 4">2034B</strain>
    </source>
</reference>
<keyword evidence="2" id="KW-0812">Transmembrane</keyword>
<accession>A0A430FL17</accession>
<dbReference type="Proteomes" id="UP000287533">
    <property type="component" value="Unassembled WGS sequence"/>
</dbReference>
<comment type="caution">
    <text evidence="3">The sequence shown here is derived from an EMBL/GenBank/DDBJ whole genome shotgun (WGS) entry which is preliminary data.</text>
</comment>
<keyword evidence="4" id="KW-1185">Reference proteome</keyword>
<dbReference type="RefSeq" id="WP_125980065.1">
    <property type="nucleotide sequence ID" value="NZ_QXGL01000002.1"/>
</dbReference>
<keyword evidence="2" id="KW-0472">Membrane</keyword>
<name>A0A430FL17_9BIFI</name>
<gene>
    <name evidence="3" type="ORF">D2E25_0803</name>
</gene>
<evidence type="ECO:0000313" key="3">
    <source>
        <dbReference type="EMBL" id="RSX53480.1"/>
    </source>
</evidence>
<evidence type="ECO:0000256" key="2">
    <source>
        <dbReference type="SAM" id="Phobius"/>
    </source>
</evidence>
<dbReference type="AlphaFoldDB" id="A0A430FL17"/>
<dbReference type="EMBL" id="QXGL01000002">
    <property type="protein sequence ID" value="RSX53480.1"/>
    <property type="molecule type" value="Genomic_DNA"/>
</dbReference>
<evidence type="ECO:0000313" key="4">
    <source>
        <dbReference type="Proteomes" id="UP000287533"/>
    </source>
</evidence>
<dbReference type="OrthoDB" id="3227331at2"/>
<protein>
    <submittedName>
        <fullName evidence="3">Uncharacterized protein</fullName>
    </submittedName>
</protein>
<feature type="compositionally biased region" description="Low complexity" evidence="1">
    <location>
        <begin position="19"/>
        <end position="28"/>
    </location>
</feature>
<organism evidence="3 4">
    <name type="scientific">Bifidobacterium goeldii</name>
    <dbReference type="NCBI Taxonomy" id="2306975"/>
    <lineage>
        <taxon>Bacteria</taxon>
        <taxon>Bacillati</taxon>
        <taxon>Actinomycetota</taxon>
        <taxon>Actinomycetes</taxon>
        <taxon>Bifidobacteriales</taxon>
        <taxon>Bifidobacteriaceae</taxon>
        <taxon>Bifidobacterium</taxon>
    </lineage>
</organism>
<sequence>MTDQFDEGQADWQTPAPQPSSSASSSASWEGTPPSTGQGELGRVPSYPNAHLKPTKHRSHATPIIATVCTIVMIAAMLLAGFAAFSWRRSTLGGSSVICKPFGDEPAYCIGGIKPVQASGPTLTASQAGPYFSDAISAMRSADDAVRLAAIGGDLNLLHNKAAAARTAAEHTVQQLAARTWPSSIRTAVNMVILDYQERQSIYANLAANTNREAIDRLAIGGSKVSGAEDLVRTQLGLQAAPFAAVPVTITNVKDAGSCEGYDGGQKVTQRCLDVTVTNEVPVAVTDIALRMTLVDPDGTIRSSDAVTAYSDVSDTPIAAGQSVTLEAQIDPSLVQSGSTLTAGRWAVTDTSNQYHSADFGVGWGSQVAALRDFAFE</sequence>
<feature type="transmembrane region" description="Helical" evidence="2">
    <location>
        <begin position="64"/>
        <end position="87"/>
    </location>
</feature>
<feature type="region of interest" description="Disordered" evidence="1">
    <location>
        <begin position="1"/>
        <end position="55"/>
    </location>
</feature>
<evidence type="ECO:0000256" key="1">
    <source>
        <dbReference type="SAM" id="MobiDB-lite"/>
    </source>
</evidence>
<keyword evidence="2" id="KW-1133">Transmembrane helix</keyword>
<proteinExistence type="predicted"/>